<organism evidence="1">
    <name type="scientific">Mycobacterium xenopi 4042</name>
    <dbReference type="NCBI Taxonomy" id="1299334"/>
    <lineage>
        <taxon>Bacteria</taxon>
        <taxon>Bacillati</taxon>
        <taxon>Actinomycetota</taxon>
        <taxon>Actinomycetes</taxon>
        <taxon>Mycobacteriales</taxon>
        <taxon>Mycobacteriaceae</taxon>
        <taxon>Mycobacterium</taxon>
    </lineage>
</organism>
<reference evidence="1" key="1">
    <citation type="submission" date="2014-01" db="EMBL/GenBank/DDBJ databases">
        <authorList>
            <person name="Brown-Elliot B."/>
            <person name="Wallace R."/>
            <person name="Lenaerts A."/>
            <person name="Ordway D."/>
            <person name="DeGroote M.A."/>
            <person name="Parker T."/>
            <person name="Sizemore C."/>
            <person name="Tallon L.J."/>
            <person name="Sadzewicz L.K."/>
            <person name="Sengamalay N."/>
            <person name="Fraser C.M."/>
            <person name="Hine E."/>
            <person name="Shefchek K.A."/>
            <person name="Das S.P."/>
            <person name="Tettelin H."/>
        </authorList>
    </citation>
    <scope>NUCLEOTIDE SEQUENCE [LARGE SCALE GENOMIC DNA]</scope>
    <source>
        <strain evidence="1">4042</strain>
    </source>
</reference>
<name>X7ZWG6_MYCXE</name>
<dbReference type="SUPFAM" id="SSF51246">
    <property type="entry name" value="Rudiment single hybrid motif"/>
    <property type="match status" value="1"/>
</dbReference>
<evidence type="ECO:0000313" key="1">
    <source>
        <dbReference type="EMBL" id="EUA23356.1"/>
    </source>
</evidence>
<sequence length="41" mass="4452">MAEFRIRGVTTNTAFLQAVLGDSDFIAGRATTSFVDERPSC</sequence>
<dbReference type="AlphaFoldDB" id="X7ZWG6"/>
<dbReference type="PATRIC" id="fig|1299334.3.peg.7477"/>
<dbReference type="Gene3D" id="3.30.470.20">
    <property type="entry name" value="ATP-grasp fold, B domain"/>
    <property type="match status" value="1"/>
</dbReference>
<dbReference type="InterPro" id="IPR011054">
    <property type="entry name" value="Rudment_hybrid_motif"/>
</dbReference>
<gene>
    <name evidence="1" type="ORF">I553_5527</name>
</gene>
<accession>X7ZWG6</accession>
<proteinExistence type="predicted"/>
<comment type="caution">
    <text evidence="1">The sequence shown here is derived from an EMBL/GenBank/DDBJ whole genome shotgun (WGS) entry which is preliminary data.</text>
</comment>
<dbReference type="EMBL" id="JAOB01000069">
    <property type="protein sequence ID" value="EUA23356.1"/>
    <property type="molecule type" value="Genomic_DNA"/>
</dbReference>
<protein>
    <submittedName>
        <fullName evidence="1">Biotin carboxylase C-terminal domain protein</fullName>
    </submittedName>
</protein>